<feature type="transmembrane region" description="Helical" evidence="1">
    <location>
        <begin position="28"/>
        <end position="49"/>
    </location>
</feature>
<keyword evidence="1" id="KW-0472">Membrane</keyword>
<evidence type="ECO:0000313" key="2">
    <source>
        <dbReference type="EMBL" id="AYD90941.1"/>
    </source>
</evidence>
<reference evidence="2 3" key="1">
    <citation type="submission" date="2018-09" db="EMBL/GenBank/DDBJ databases">
        <authorList>
            <person name="Li J."/>
        </authorList>
    </citation>
    <scope>NUCLEOTIDE SEQUENCE [LARGE SCALE GENOMIC DNA]</scope>
    <source>
        <strain evidence="2 3">2129</strain>
    </source>
</reference>
<protein>
    <submittedName>
        <fullName evidence="2">Uncharacterized protein</fullName>
    </submittedName>
</protein>
<evidence type="ECO:0000256" key="1">
    <source>
        <dbReference type="SAM" id="Phobius"/>
    </source>
</evidence>
<keyword evidence="1" id="KW-1133">Transmembrane helix</keyword>
<evidence type="ECO:0000313" key="3">
    <source>
        <dbReference type="Proteomes" id="UP000273001"/>
    </source>
</evidence>
<gene>
    <name evidence="2" type="ORF">D5R93_09435</name>
</gene>
<keyword evidence="1" id="KW-0812">Transmembrane</keyword>
<organism evidence="2 3">
    <name type="scientific">Actinomyces lilanjuaniae</name>
    <dbReference type="NCBI Taxonomy" id="2321394"/>
    <lineage>
        <taxon>Bacteria</taxon>
        <taxon>Bacillati</taxon>
        <taxon>Actinomycetota</taxon>
        <taxon>Actinomycetes</taxon>
        <taxon>Actinomycetales</taxon>
        <taxon>Actinomycetaceae</taxon>
        <taxon>Actinomyces</taxon>
    </lineage>
</organism>
<name>A0ABN5PSA4_9ACTO</name>
<accession>A0ABN5PSA4</accession>
<sequence length="64" mass="6671">MRWGLAIMVLAACLPLAAQLTTPPASTLMWLASMPLCLAGAGVAGRGALHLAAARRAREEETQL</sequence>
<dbReference type="Proteomes" id="UP000273001">
    <property type="component" value="Chromosome"/>
</dbReference>
<keyword evidence="3" id="KW-1185">Reference proteome</keyword>
<proteinExistence type="predicted"/>
<dbReference type="EMBL" id="CP032514">
    <property type="protein sequence ID" value="AYD90941.1"/>
    <property type="molecule type" value="Genomic_DNA"/>
</dbReference>